<evidence type="ECO:0000313" key="4">
    <source>
        <dbReference type="Proteomes" id="UP000319148"/>
    </source>
</evidence>
<dbReference type="GO" id="GO:0046872">
    <property type="term" value="F:metal ion binding"/>
    <property type="evidence" value="ECO:0007669"/>
    <property type="project" value="UniProtKB-KW"/>
</dbReference>
<reference evidence="4" key="1">
    <citation type="submission" date="2019-06" db="EMBL/GenBank/DDBJ databases">
        <title>The complete genome of Emcibacter congregatus ZYLT.</title>
        <authorList>
            <person name="Zhao Z."/>
        </authorList>
    </citation>
    <scope>NUCLEOTIDE SEQUENCE [LARGE SCALE GENOMIC DNA]</scope>
    <source>
        <strain evidence="4">MCCC 1A06723</strain>
    </source>
</reference>
<gene>
    <name evidence="3" type="ORF">FIV46_05615</name>
</gene>
<dbReference type="SUPFAM" id="SSF53800">
    <property type="entry name" value="Chelatase"/>
    <property type="match status" value="1"/>
</dbReference>
<name>A0A501PMG7_9PROT</name>
<evidence type="ECO:0000256" key="1">
    <source>
        <dbReference type="ARBA" id="ARBA00022723"/>
    </source>
</evidence>
<keyword evidence="4" id="KW-1185">Reference proteome</keyword>
<organism evidence="3 4">
    <name type="scientific">Emcibacter nanhaiensis</name>
    <dbReference type="NCBI Taxonomy" id="1505037"/>
    <lineage>
        <taxon>Bacteria</taxon>
        <taxon>Pseudomonadati</taxon>
        <taxon>Pseudomonadota</taxon>
        <taxon>Alphaproteobacteria</taxon>
        <taxon>Emcibacterales</taxon>
        <taxon>Emcibacteraceae</taxon>
        <taxon>Emcibacter</taxon>
    </lineage>
</organism>
<comment type="caution">
    <text evidence="3">The sequence shown here is derived from an EMBL/GenBank/DDBJ whole genome shotgun (WGS) entry which is preliminary data.</text>
</comment>
<keyword evidence="1" id="KW-0479">Metal-binding</keyword>
<evidence type="ECO:0000256" key="2">
    <source>
        <dbReference type="ARBA" id="ARBA00023239"/>
    </source>
</evidence>
<dbReference type="InterPro" id="IPR050963">
    <property type="entry name" value="Sirohydro_Cobaltochel/CbiX"/>
</dbReference>
<dbReference type="Proteomes" id="UP000319148">
    <property type="component" value="Unassembled WGS sequence"/>
</dbReference>
<dbReference type="PANTHER" id="PTHR33542">
    <property type="entry name" value="SIROHYDROCHLORIN FERROCHELATASE, CHLOROPLASTIC"/>
    <property type="match status" value="1"/>
</dbReference>
<proteinExistence type="predicted"/>
<sequence length="243" mass="26605">MMKKQGILLVSHGSRSPQPAKEKAVLADKLRVRFPHVEIRTAYLELAEPSVTQSLLHMEEDRIQEVLVLPLMLFPAMHVSEDIPEILRSYRLSGSAMKIHYGSETGSSGRIIEAAAQAVRQSGGENAEGLALLVKGSSNPAVAERGQDVLEALLQRLQIPTGRLCFTGDKAPGLQQTLEELVEQGMARLAVSPFLLFSGRLKDRTEQTIAKFTETHPAVKVTIAPVLYDQPGVLDALADQIFF</sequence>
<protein>
    <submittedName>
        <fullName evidence="3">Sirohydrochlorin chelatase</fullName>
    </submittedName>
</protein>
<dbReference type="PANTHER" id="PTHR33542:SF3">
    <property type="entry name" value="SIROHYDROCHLORIN FERROCHELATASE, CHLOROPLASTIC"/>
    <property type="match status" value="1"/>
</dbReference>
<evidence type="ECO:0000313" key="3">
    <source>
        <dbReference type="EMBL" id="TPD61689.1"/>
    </source>
</evidence>
<dbReference type="Gene3D" id="3.40.50.1400">
    <property type="match status" value="2"/>
</dbReference>
<dbReference type="GO" id="GO:0016829">
    <property type="term" value="F:lyase activity"/>
    <property type="evidence" value="ECO:0007669"/>
    <property type="project" value="UniProtKB-KW"/>
</dbReference>
<dbReference type="OrthoDB" id="9797895at2"/>
<dbReference type="CDD" id="cd03416">
    <property type="entry name" value="CbiX_SirB_N"/>
    <property type="match status" value="1"/>
</dbReference>
<dbReference type="RefSeq" id="WP_139939259.1">
    <property type="nucleotide sequence ID" value="NZ_JBHSYP010000003.1"/>
</dbReference>
<dbReference type="InterPro" id="IPR002762">
    <property type="entry name" value="CbiX-like"/>
</dbReference>
<keyword evidence="2" id="KW-0456">Lyase</keyword>
<dbReference type="AlphaFoldDB" id="A0A501PMG7"/>
<dbReference type="EMBL" id="VFIY01000005">
    <property type="protein sequence ID" value="TPD61689.1"/>
    <property type="molecule type" value="Genomic_DNA"/>
</dbReference>
<dbReference type="Pfam" id="PF01903">
    <property type="entry name" value="CbiX"/>
    <property type="match status" value="2"/>
</dbReference>
<accession>A0A501PMG7</accession>